<evidence type="ECO:0000256" key="3">
    <source>
        <dbReference type="SAM" id="MobiDB-lite"/>
    </source>
</evidence>
<dbReference type="InterPro" id="IPR011051">
    <property type="entry name" value="RmlC_Cupin_sf"/>
</dbReference>
<feature type="region of interest" description="Disordered" evidence="3">
    <location>
        <begin position="1"/>
        <end position="140"/>
    </location>
</feature>
<dbReference type="SMART" id="SM00717">
    <property type="entry name" value="SANT"/>
    <property type="match status" value="1"/>
</dbReference>
<feature type="domain" description="Myb-like" evidence="4">
    <location>
        <begin position="450"/>
        <end position="498"/>
    </location>
</feature>
<dbReference type="Pfam" id="PF15963">
    <property type="entry name" value="Myb_DNA-bind_7"/>
    <property type="match status" value="1"/>
</dbReference>
<reference evidence="5 6" key="1">
    <citation type="submission" date="2024-02" db="EMBL/GenBank/DDBJ databases">
        <authorList>
            <person name="Daric V."/>
            <person name="Darras S."/>
        </authorList>
    </citation>
    <scope>NUCLEOTIDE SEQUENCE [LARGE SCALE GENOMIC DNA]</scope>
</reference>
<dbReference type="InterPro" id="IPR039467">
    <property type="entry name" value="TFIIIB_B''_Myb"/>
</dbReference>
<accession>A0ABP0FVI5</accession>
<feature type="compositionally biased region" description="Polar residues" evidence="3">
    <location>
        <begin position="230"/>
        <end position="248"/>
    </location>
</feature>
<dbReference type="InterPro" id="IPR003829">
    <property type="entry name" value="Pirin_N_dom"/>
</dbReference>
<feature type="region of interest" description="Disordered" evidence="3">
    <location>
        <begin position="519"/>
        <end position="585"/>
    </location>
</feature>
<dbReference type="Gene3D" id="2.60.120.10">
    <property type="entry name" value="Jelly Rolls"/>
    <property type="match status" value="2"/>
</dbReference>
<feature type="region of interest" description="Disordered" evidence="3">
    <location>
        <begin position="230"/>
        <end position="275"/>
    </location>
</feature>
<dbReference type="InterPro" id="IPR009057">
    <property type="entry name" value="Homeodomain-like_sf"/>
</dbReference>
<feature type="compositionally biased region" description="Basic and acidic residues" evidence="3">
    <location>
        <begin position="365"/>
        <end position="380"/>
    </location>
</feature>
<dbReference type="Pfam" id="PF05726">
    <property type="entry name" value="Pirin_C"/>
    <property type="match status" value="1"/>
</dbReference>
<evidence type="ECO:0000256" key="1">
    <source>
        <dbReference type="ARBA" id="ARBA00008416"/>
    </source>
</evidence>
<dbReference type="Proteomes" id="UP001642483">
    <property type="component" value="Unassembled WGS sequence"/>
</dbReference>
<dbReference type="SUPFAM" id="SSF51182">
    <property type="entry name" value="RmlC-like cupins"/>
    <property type="match status" value="1"/>
</dbReference>
<dbReference type="SUPFAM" id="SSF46689">
    <property type="entry name" value="Homeodomain-like"/>
    <property type="match status" value="1"/>
</dbReference>
<sequence length="980" mass="109121">MLRRRKGNFKPILPRPGCGAEKSSAKDECRPKAATKNAIPISDQPVKLKRDSAGNTEVTPERVAIENELTSSKVDKSSEDGITEEKNKDKNELVDIPMVSGWTAEKQESLQDTNSHNTSETAVHEITKGGQQQPVKSNRRRKITAMPNTKRGARVNTVQNSNKRLSVNLNKSSCEELPTKETESPAAGTSCELTDCLIPENQTVTPKVVETAATSKHEASDMILENEASTCSSAEVLNTSKSQTSPHKSPSVGLPSKVSPAFCQNSPKKATNEVKSPAAHYEALYREQQAKEKASTKRIALHKLKLLELQSCDKGKSTEWENLDRNLLSMGDLIYINPPANSGKEIGIRSKLRQMEEMTNISEESSNKDQAEQEKSKDAPVSEADPDDQIAPLVPQLRVSENGTVIIDEESLVVKSPTRRDVIHDSPVVYESGLNSVVNQCSFRRKPTARPSRWTNKQTTKFYNALRVVGADFALMSAMFRHRTRDDLRRKYHNECRKNFAKVDEALSQQHLSKWTNEMFMPDSSSDEETENKKGKQKCSLKETTKRKRQKKNNLLSSSTNNLPAYKRQRKEDNVASVSGTPETSLISGDSLDLASEVIVTNENEQPVITSISLEIPNVSPAATDVLVENVSHDILNNIIHQCEEERPPTFILVVFMIFQVLLIALITDFTQAKITAAKTLHNEFATSDKPASLKMTATRKVVQRVLSTEVSEGVGARVRRSVGRPELRNLDPFLLLDEGKVQKPAGFPDHPHRGFETVTYILDGAVEHEDFCGHHGILKTGDLQWMTAGKGVVHSEMPYGDQEGWFLQLWVNLKAKDKMCDPQYQELFSKDIPKPSRDGITVAVISGESLGEKSPVKTRTPTLYLDFNLEPGAKYKQSVPEGWTTFAYVLNGAVKLSSYEVAAHNIVVFSDGDSVEMENVSNEKTRFLLIAGEPTEEPIVQHGPFVMNSHQEIQNAIQDFQHGRNGFEKAPFWRSKGRQ</sequence>
<evidence type="ECO:0000256" key="2">
    <source>
        <dbReference type="RuleBase" id="RU003457"/>
    </source>
</evidence>
<dbReference type="InterPro" id="IPR001005">
    <property type="entry name" value="SANT/Myb"/>
</dbReference>
<dbReference type="InterPro" id="IPR012093">
    <property type="entry name" value="Pirin"/>
</dbReference>
<name>A0ABP0FVI5_CLALP</name>
<dbReference type="PANTHER" id="PTHR13903:SF8">
    <property type="entry name" value="PIRIN"/>
    <property type="match status" value="1"/>
</dbReference>
<feature type="compositionally biased region" description="Polar residues" evidence="3">
    <location>
        <begin position="576"/>
        <end position="585"/>
    </location>
</feature>
<evidence type="ECO:0000313" key="5">
    <source>
        <dbReference type="EMBL" id="CAK8683338.1"/>
    </source>
</evidence>
<keyword evidence="6" id="KW-1185">Reference proteome</keyword>
<feature type="compositionally biased region" description="Basic and acidic residues" evidence="3">
    <location>
        <begin position="73"/>
        <end position="93"/>
    </location>
</feature>
<feature type="compositionally biased region" description="Basic residues" evidence="3">
    <location>
        <begin position="535"/>
        <end position="552"/>
    </location>
</feature>
<comment type="similarity">
    <text evidence="1 2">Belongs to the pirin family.</text>
</comment>
<dbReference type="InterPro" id="IPR008778">
    <property type="entry name" value="Pirin_C_dom"/>
</dbReference>
<proteinExistence type="inferred from homology"/>
<evidence type="ECO:0000313" key="6">
    <source>
        <dbReference type="Proteomes" id="UP001642483"/>
    </source>
</evidence>
<comment type="caution">
    <text evidence="5">The sequence shown here is derived from an EMBL/GenBank/DDBJ whole genome shotgun (WGS) entry which is preliminary data.</text>
</comment>
<dbReference type="InterPro" id="IPR014710">
    <property type="entry name" value="RmlC-like_jellyroll"/>
</dbReference>
<dbReference type="Pfam" id="PF02678">
    <property type="entry name" value="Pirin"/>
    <property type="match status" value="1"/>
</dbReference>
<feature type="compositionally biased region" description="Low complexity" evidence="3">
    <location>
        <begin position="553"/>
        <end position="563"/>
    </location>
</feature>
<feature type="region of interest" description="Disordered" evidence="3">
    <location>
        <begin position="358"/>
        <end position="395"/>
    </location>
</feature>
<dbReference type="CDD" id="cd00167">
    <property type="entry name" value="SANT"/>
    <property type="match status" value="1"/>
</dbReference>
<dbReference type="CDD" id="cd02909">
    <property type="entry name" value="cupin_pirin_N"/>
    <property type="match status" value="1"/>
</dbReference>
<protein>
    <recommendedName>
        <fullName evidence="4">Myb-like domain-containing protein</fullName>
    </recommendedName>
</protein>
<feature type="compositionally biased region" description="Polar residues" evidence="3">
    <location>
        <begin position="110"/>
        <end position="121"/>
    </location>
</feature>
<dbReference type="EMBL" id="CAWYQH010000097">
    <property type="protein sequence ID" value="CAK8683338.1"/>
    <property type="molecule type" value="Genomic_DNA"/>
</dbReference>
<dbReference type="PANTHER" id="PTHR13903">
    <property type="entry name" value="PIRIN-RELATED"/>
    <property type="match status" value="1"/>
</dbReference>
<gene>
    <name evidence="5" type="ORF">CVLEPA_LOCUS14421</name>
</gene>
<dbReference type="CDD" id="cd02247">
    <property type="entry name" value="cupin_pirin_C"/>
    <property type="match status" value="1"/>
</dbReference>
<organism evidence="5 6">
    <name type="scientific">Clavelina lepadiformis</name>
    <name type="common">Light-bulb sea squirt</name>
    <name type="synonym">Ascidia lepadiformis</name>
    <dbReference type="NCBI Taxonomy" id="159417"/>
    <lineage>
        <taxon>Eukaryota</taxon>
        <taxon>Metazoa</taxon>
        <taxon>Chordata</taxon>
        <taxon>Tunicata</taxon>
        <taxon>Ascidiacea</taxon>
        <taxon>Aplousobranchia</taxon>
        <taxon>Clavelinidae</taxon>
        <taxon>Clavelina</taxon>
    </lineage>
</organism>
<evidence type="ECO:0000259" key="4">
    <source>
        <dbReference type="SMART" id="SM00717"/>
    </source>
</evidence>